<keyword evidence="13" id="KW-0812">Transmembrane</keyword>
<dbReference type="PANTHER" id="PTHR32282:SF33">
    <property type="entry name" value="PEPTIDOGLYCAN GLYCOSYLTRANSFERASE"/>
    <property type="match status" value="1"/>
</dbReference>
<keyword evidence="5" id="KW-0645">Protease</keyword>
<comment type="similarity">
    <text evidence="2">In the C-terminal section; belongs to the transpeptidase family.</text>
</comment>
<name>A0ABZ2DD86_9SPHN</name>
<dbReference type="Pfam" id="PF00912">
    <property type="entry name" value="Transgly"/>
    <property type="match status" value="1"/>
</dbReference>
<evidence type="ECO:0000256" key="6">
    <source>
        <dbReference type="ARBA" id="ARBA00022676"/>
    </source>
</evidence>
<gene>
    <name evidence="16" type="ORF">V5F89_05120</name>
</gene>
<dbReference type="SUPFAM" id="SSF56601">
    <property type="entry name" value="beta-lactamase/transpeptidase-like"/>
    <property type="match status" value="1"/>
</dbReference>
<sequence>MAKRGSRRQGARSGGKGGPTGWKRWLRRLAIWGGVLALLGALFLGLAVAFAARSLPTYSELKASQTGQTIVVRARDGTEIVELGPSYGEWLDSSEIPQVMKDAMISVEDRRYRSHPGIDPYGLVRALWVAVTGDGRISATSTITQQLARNIFLNSNRTLDRKLREAVLALALEWKFSKEQILELYLNKVYFGGGAYGVDSASRKFFSHPATELSTAEAAIIAGLVKAPSRYSPTADVDAAVGRANVVLRLMREQGRISASEANVDPSAVKLKEDRGQNSVRYFTDWALPQLDLLLPETFEPIEVWTTIDVGMQRAATAAIKSNTPDGAQGALVSLDRDGAILAMVGGTDYVTTNYNRATDAVRQPGSAWKLFVYLSALEAGYTPEDRVVDAPVTIDGWSPRNSGGSFAGEIDLRTAFAYSKNTVAAQLGNEVGFGTVASMAKRFGITTPISTYPAMVLGSSEVRVIDMTRAFAAISAGGNSVEPYGIVKVTTAGGETLYQHEPPRSTPLVPDYVTAGITDLLQTTVNTGTGRAAQIGRPVAGKTGTTNSNKDGWFLGFSSGITTGVWMGRDDARAVPGLQGGRAPAQAFAAYMRYAVKDRPVEKFDTELQLPEWQLEPDDEYYYGDPDDYYYIDEQGNLIEPGRPEQPGELPFPIEGELPPADRPRQPGPAPTNEAGGNGQAASDDFLDRATGRDEPQSRTAPQPPRAAPQPAPAPQPLRLPGPAAEE</sequence>
<dbReference type="SUPFAM" id="SSF53955">
    <property type="entry name" value="Lysozyme-like"/>
    <property type="match status" value="1"/>
</dbReference>
<dbReference type="InterPro" id="IPR001460">
    <property type="entry name" value="PCN-bd_Tpept"/>
</dbReference>
<evidence type="ECO:0000256" key="12">
    <source>
        <dbReference type="SAM" id="MobiDB-lite"/>
    </source>
</evidence>
<feature type="compositionally biased region" description="Basic and acidic residues" evidence="12">
    <location>
        <begin position="687"/>
        <end position="698"/>
    </location>
</feature>
<feature type="region of interest" description="Disordered" evidence="12">
    <location>
        <begin position="639"/>
        <end position="728"/>
    </location>
</feature>
<keyword evidence="13" id="KW-1133">Transmembrane helix</keyword>
<dbReference type="InterPro" id="IPR036950">
    <property type="entry name" value="PBP_transglycosylase"/>
</dbReference>
<evidence type="ECO:0000256" key="5">
    <source>
        <dbReference type="ARBA" id="ARBA00022670"/>
    </source>
</evidence>
<evidence type="ECO:0000256" key="2">
    <source>
        <dbReference type="ARBA" id="ARBA00007090"/>
    </source>
</evidence>
<protein>
    <recommendedName>
        <fullName evidence="10">peptidoglycan glycosyltransferase</fullName>
        <ecNumber evidence="10">2.4.99.28</ecNumber>
    </recommendedName>
</protein>
<dbReference type="Proteomes" id="UP001335183">
    <property type="component" value="Chromosome"/>
</dbReference>
<evidence type="ECO:0000313" key="16">
    <source>
        <dbReference type="EMBL" id="WWA48285.1"/>
    </source>
</evidence>
<feature type="compositionally biased region" description="Pro residues" evidence="12">
    <location>
        <begin position="703"/>
        <end position="721"/>
    </location>
</feature>
<keyword evidence="17" id="KW-1185">Reference proteome</keyword>
<comment type="catalytic activity">
    <reaction evidence="11">
        <text>[GlcNAc-(1-&gt;4)-Mur2Ac(oyl-L-Ala-gamma-D-Glu-L-Lys-D-Ala-D-Ala)](n)-di-trans,octa-cis-undecaprenyl diphosphate + beta-D-GlcNAc-(1-&gt;4)-Mur2Ac(oyl-L-Ala-gamma-D-Glu-L-Lys-D-Ala-D-Ala)-di-trans,octa-cis-undecaprenyl diphosphate = [GlcNAc-(1-&gt;4)-Mur2Ac(oyl-L-Ala-gamma-D-Glu-L-Lys-D-Ala-D-Ala)](n+1)-di-trans,octa-cis-undecaprenyl diphosphate + di-trans,octa-cis-undecaprenyl diphosphate + H(+)</text>
        <dbReference type="Rhea" id="RHEA:23708"/>
        <dbReference type="Rhea" id="RHEA-COMP:9602"/>
        <dbReference type="Rhea" id="RHEA-COMP:9603"/>
        <dbReference type="ChEBI" id="CHEBI:15378"/>
        <dbReference type="ChEBI" id="CHEBI:58405"/>
        <dbReference type="ChEBI" id="CHEBI:60033"/>
        <dbReference type="ChEBI" id="CHEBI:78435"/>
        <dbReference type="EC" id="2.4.99.28"/>
    </reaction>
</comment>
<dbReference type="Pfam" id="PF00905">
    <property type="entry name" value="Transpeptidase"/>
    <property type="match status" value="1"/>
</dbReference>
<evidence type="ECO:0000256" key="4">
    <source>
        <dbReference type="ARBA" id="ARBA00022645"/>
    </source>
</evidence>
<evidence type="ECO:0000256" key="11">
    <source>
        <dbReference type="ARBA" id="ARBA00049902"/>
    </source>
</evidence>
<comment type="pathway">
    <text evidence="1">Cell wall biogenesis; peptidoglycan biosynthesis.</text>
</comment>
<evidence type="ECO:0000256" key="13">
    <source>
        <dbReference type="SAM" id="Phobius"/>
    </source>
</evidence>
<dbReference type="PANTHER" id="PTHR32282">
    <property type="entry name" value="BINDING PROTEIN TRANSPEPTIDASE, PUTATIVE-RELATED"/>
    <property type="match status" value="1"/>
</dbReference>
<dbReference type="InterPro" id="IPR012338">
    <property type="entry name" value="Beta-lactam/transpept-like"/>
</dbReference>
<proteinExistence type="inferred from homology"/>
<dbReference type="Gene3D" id="3.40.710.10">
    <property type="entry name" value="DD-peptidase/beta-lactamase superfamily"/>
    <property type="match status" value="1"/>
</dbReference>
<dbReference type="EMBL" id="CP144918">
    <property type="protein sequence ID" value="WWA48285.1"/>
    <property type="molecule type" value="Genomic_DNA"/>
</dbReference>
<evidence type="ECO:0000256" key="7">
    <source>
        <dbReference type="ARBA" id="ARBA00022679"/>
    </source>
</evidence>
<dbReference type="RefSeq" id="WP_338447170.1">
    <property type="nucleotide sequence ID" value="NZ_CP144918.1"/>
</dbReference>
<reference evidence="16 17" key="1">
    <citation type="submission" date="2024-02" db="EMBL/GenBank/DDBJ databases">
        <title>The whole genome sequence of five bacterial samples isolated from Abu Dhabi Sabkha-shore region.</title>
        <authorList>
            <person name="Sudalaimuthuasari N."/>
            <person name="Sarfraz B."/>
            <person name="Tuyisabe J.D."/>
            <person name="Mugisha Ntwali L.D.M."/>
            <person name="Ali A.I.A.A."/>
            <person name="Almansoori S.Z.A."/>
            <person name="Alajami H.S.A."/>
            <person name="Almeqbaali A.A.S."/>
            <person name="Kundu B."/>
            <person name="Saeed E.E."/>
            <person name="Sukumarinath V."/>
            <person name="Mishra A.K."/>
            <person name="Hazzouri K.M."/>
            <person name="Almaskari R."/>
            <person name="Sharma A.K."/>
            <person name="Amiri K.M.A."/>
        </authorList>
    </citation>
    <scope>NUCLEOTIDE SEQUENCE [LARGE SCALE GENOMIC DNA]</scope>
    <source>
        <strain evidence="17">kcgeb_sd</strain>
    </source>
</reference>
<feature type="domain" description="Glycosyl transferase family 51" evidence="15">
    <location>
        <begin position="79"/>
        <end position="251"/>
    </location>
</feature>
<organism evidence="16 17">
    <name type="scientific">Pelagerythrobacter marensis</name>
    <dbReference type="NCBI Taxonomy" id="543877"/>
    <lineage>
        <taxon>Bacteria</taxon>
        <taxon>Pseudomonadati</taxon>
        <taxon>Pseudomonadota</taxon>
        <taxon>Alphaproteobacteria</taxon>
        <taxon>Sphingomonadales</taxon>
        <taxon>Erythrobacteraceae</taxon>
        <taxon>Pelagerythrobacter</taxon>
    </lineage>
</organism>
<keyword evidence="9" id="KW-0511">Multifunctional enzyme</keyword>
<evidence type="ECO:0000256" key="1">
    <source>
        <dbReference type="ARBA" id="ARBA00004752"/>
    </source>
</evidence>
<evidence type="ECO:0000313" key="17">
    <source>
        <dbReference type="Proteomes" id="UP001335183"/>
    </source>
</evidence>
<evidence type="ECO:0000256" key="10">
    <source>
        <dbReference type="ARBA" id="ARBA00044770"/>
    </source>
</evidence>
<evidence type="ECO:0000256" key="9">
    <source>
        <dbReference type="ARBA" id="ARBA00023268"/>
    </source>
</evidence>
<evidence type="ECO:0000256" key="3">
    <source>
        <dbReference type="ARBA" id="ARBA00007739"/>
    </source>
</evidence>
<dbReference type="InterPro" id="IPR001264">
    <property type="entry name" value="Glyco_trans_51"/>
</dbReference>
<comment type="similarity">
    <text evidence="3">In the N-terminal section; belongs to the glycosyltransferase 51 family.</text>
</comment>
<feature type="transmembrane region" description="Helical" evidence="13">
    <location>
        <begin position="29"/>
        <end position="52"/>
    </location>
</feature>
<evidence type="ECO:0000256" key="8">
    <source>
        <dbReference type="ARBA" id="ARBA00022801"/>
    </source>
</evidence>
<dbReference type="NCBIfam" id="TIGR02074">
    <property type="entry name" value="PBP_1a_fam"/>
    <property type="match status" value="1"/>
</dbReference>
<dbReference type="Gene3D" id="1.10.3810.10">
    <property type="entry name" value="Biosynthetic peptidoglycan transglycosylase-like"/>
    <property type="match status" value="1"/>
</dbReference>
<keyword evidence="13" id="KW-0472">Membrane</keyword>
<evidence type="ECO:0000259" key="15">
    <source>
        <dbReference type="Pfam" id="PF00912"/>
    </source>
</evidence>
<dbReference type="InterPro" id="IPR023346">
    <property type="entry name" value="Lysozyme-like_dom_sf"/>
</dbReference>
<feature type="domain" description="Penicillin-binding protein transpeptidase" evidence="14">
    <location>
        <begin position="336"/>
        <end position="559"/>
    </location>
</feature>
<keyword evidence="7" id="KW-0808">Transferase</keyword>
<accession>A0ABZ2DD86</accession>
<keyword evidence="8" id="KW-0378">Hydrolase</keyword>
<keyword evidence="4" id="KW-0121">Carboxypeptidase</keyword>
<dbReference type="InterPro" id="IPR050396">
    <property type="entry name" value="Glycosyltr_51/Transpeptidase"/>
</dbReference>
<keyword evidence="6" id="KW-0328">Glycosyltransferase</keyword>
<dbReference type="EC" id="2.4.99.28" evidence="10"/>
<evidence type="ECO:0000259" key="14">
    <source>
        <dbReference type="Pfam" id="PF00905"/>
    </source>
</evidence>